<feature type="region of interest" description="Disordered" evidence="1">
    <location>
        <begin position="209"/>
        <end position="309"/>
    </location>
</feature>
<proteinExistence type="predicted"/>
<protein>
    <submittedName>
        <fullName evidence="3">Uncharacterized protein</fullName>
    </submittedName>
</protein>
<keyword evidence="2" id="KW-0472">Membrane</keyword>
<keyword evidence="2" id="KW-0812">Transmembrane</keyword>
<comment type="caution">
    <text evidence="3">The sequence shown here is derived from an EMBL/GenBank/DDBJ whole genome shotgun (WGS) entry which is preliminary data.</text>
</comment>
<feature type="compositionally biased region" description="Basic and acidic residues" evidence="1">
    <location>
        <begin position="250"/>
        <end position="262"/>
    </location>
</feature>
<dbReference type="Proteomes" id="UP001498398">
    <property type="component" value="Unassembled WGS sequence"/>
</dbReference>
<feature type="compositionally biased region" description="Low complexity" evidence="1">
    <location>
        <begin position="284"/>
        <end position="298"/>
    </location>
</feature>
<evidence type="ECO:0000256" key="2">
    <source>
        <dbReference type="SAM" id="Phobius"/>
    </source>
</evidence>
<keyword evidence="4" id="KW-1185">Reference proteome</keyword>
<evidence type="ECO:0000313" key="4">
    <source>
        <dbReference type="Proteomes" id="UP001498398"/>
    </source>
</evidence>
<name>A0ABR1IJP1_9AGAR</name>
<keyword evidence="2" id="KW-1133">Transmembrane helix</keyword>
<sequence length="359" mass="39288">MFSGEHELLVNSTVHSPFMIDYIVYETVPDAPVDGDILQMGNNVIQFTEGQDPHLSFSPGWASNSNNAVWTSTPGSYATLKFNGTGVQLYGELAGDSSNVATYRVDDQEPKSFELFPHSSVNVTHQMLFNLSSLTPGEHELVVMHNGTPSGMPSPSTGFCPLPSPPSVPSSHTPSGAIVGGVIGALAILGLLSLLIFVCLKRRRRRLQEERERAHPFTEMPSPTLTKLVTSDFDPYNLDPPHPSLPQRSYKPEFEPLRREESDSLSPVGLLSGQSSEGLRNMKQQQSLTVTQSQSSEQRNSHWNTDETMSPSVLSASALQHSQDSSVVIHTDSGLRMTEPGVFSDRRRVVEVPPNYTAT</sequence>
<gene>
    <name evidence="3" type="ORF">VKT23_020158</name>
</gene>
<accession>A0ABR1IJP1</accession>
<dbReference type="EMBL" id="JBANRG010000122">
    <property type="protein sequence ID" value="KAK7434549.1"/>
    <property type="molecule type" value="Genomic_DNA"/>
</dbReference>
<reference evidence="3 4" key="1">
    <citation type="submission" date="2024-01" db="EMBL/GenBank/DDBJ databases">
        <title>A draft genome for the cacao thread blight pathogen Marasmiellus scandens.</title>
        <authorList>
            <person name="Baruah I.K."/>
            <person name="Leung J."/>
            <person name="Bukari Y."/>
            <person name="Amoako-Attah I."/>
            <person name="Meinhardt L.W."/>
            <person name="Bailey B.A."/>
            <person name="Cohen S.P."/>
        </authorList>
    </citation>
    <scope>NUCLEOTIDE SEQUENCE [LARGE SCALE GENOMIC DNA]</scope>
    <source>
        <strain evidence="3 4">GH-19</strain>
    </source>
</reference>
<evidence type="ECO:0000256" key="1">
    <source>
        <dbReference type="SAM" id="MobiDB-lite"/>
    </source>
</evidence>
<evidence type="ECO:0000313" key="3">
    <source>
        <dbReference type="EMBL" id="KAK7434549.1"/>
    </source>
</evidence>
<feature type="transmembrane region" description="Helical" evidence="2">
    <location>
        <begin position="177"/>
        <end position="200"/>
    </location>
</feature>
<organism evidence="3 4">
    <name type="scientific">Marasmiellus scandens</name>
    <dbReference type="NCBI Taxonomy" id="2682957"/>
    <lineage>
        <taxon>Eukaryota</taxon>
        <taxon>Fungi</taxon>
        <taxon>Dikarya</taxon>
        <taxon>Basidiomycota</taxon>
        <taxon>Agaricomycotina</taxon>
        <taxon>Agaricomycetes</taxon>
        <taxon>Agaricomycetidae</taxon>
        <taxon>Agaricales</taxon>
        <taxon>Marasmiineae</taxon>
        <taxon>Omphalotaceae</taxon>
        <taxon>Marasmiellus</taxon>
    </lineage>
</organism>
<dbReference type="Gene3D" id="2.60.120.260">
    <property type="entry name" value="Galactose-binding domain-like"/>
    <property type="match status" value="1"/>
</dbReference>